<evidence type="ECO:0008006" key="3">
    <source>
        <dbReference type="Google" id="ProtNLM"/>
    </source>
</evidence>
<name>A0ABQ9KZC5_HEVBR</name>
<dbReference type="Proteomes" id="UP001174677">
    <property type="component" value="Chromosome 15"/>
</dbReference>
<comment type="caution">
    <text evidence="1">The sequence shown here is derived from an EMBL/GenBank/DDBJ whole genome shotgun (WGS) entry which is preliminary data.</text>
</comment>
<proteinExistence type="predicted"/>
<sequence>MISNAFTSSLFFKASLFTSSKTHPKSSTPLSTQIIINAMSLFRALLLSPQNPLFNSRKPFSSPFRFAICRTLATSSSPQLEPDTQTEQNKKLSLVFQEAVGLCEKTEPDIENESQSNGVKKKLLELEREVRDLREADSKNDEGNRNVKKIETGKRKSLYAMFTGEKLGEKMETQRRESEGPRVFKEFSPDMKMLVNHLYQHGYFKDANFLRRGELDFSCFYDSYGRDYIKYAAEKFGQDQQEIAKWLSGSDLKKLALFGCPSLTKKNVFSAKRLRNYFEIKEDTVCGKCVLKDSCKFVNQSVWKGDYKTLNLAVVMRVITLYALEEVHPELPVPDEIKASVSRLLNEVVKLSETIS</sequence>
<gene>
    <name evidence="1" type="ORF">P3X46_026904</name>
</gene>
<organism evidence="1 2">
    <name type="scientific">Hevea brasiliensis</name>
    <name type="common">Para rubber tree</name>
    <name type="synonym">Siphonia brasiliensis</name>
    <dbReference type="NCBI Taxonomy" id="3981"/>
    <lineage>
        <taxon>Eukaryota</taxon>
        <taxon>Viridiplantae</taxon>
        <taxon>Streptophyta</taxon>
        <taxon>Embryophyta</taxon>
        <taxon>Tracheophyta</taxon>
        <taxon>Spermatophyta</taxon>
        <taxon>Magnoliopsida</taxon>
        <taxon>eudicotyledons</taxon>
        <taxon>Gunneridae</taxon>
        <taxon>Pentapetalae</taxon>
        <taxon>rosids</taxon>
        <taxon>fabids</taxon>
        <taxon>Malpighiales</taxon>
        <taxon>Euphorbiaceae</taxon>
        <taxon>Crotonoideae</taxon>
        <taxon>Micrandreae</taxon>
        <taxon>Hevea</taxon>
    </lineage>
</organism>
<reference evidence="1 2" key="1">
    <citation type="journal article" date="2023" name="Plant Biotechnol. J.">
        <title>Chromosome-level wild Hevea brasiliensis genome provides new tools for genomic-assisted breeding and valuable loci to elevate rubber yield.</title>
        <authorList>
            <person name="Cheng H."/>
            <person name="Song X."/>
            <person name="Hu Y."/>
            <person name="Wu T."/>
            <person name="Yang Q."/>
            <person name="An Z."/>
            <person name="Feng S."/>
            <person name="Deng Z."/>
            <person name="Wu W."/>
            <person name="Zeng X."/>
            <person name="Tu M."/>
            <person name="Wang X."/>
            <person name="Huang H."/>
        </authorList>
    </citation>
    <scope>NUCLEOTIDE SEQUENCE [LARGE SCALE GENOMIC DNA]</scope>
    <source>
        <strain evidence="1">MT/VB/25A 57/8</strain>
    </source>
</reference>
<accession>A0ABQ9KZC5</accession>
<dbReference type="EMBL" id="JARPOI010000015">
    <property type="protein sequence ID" value="KAJ9153469.1"/>
    <property type="molecule type" value="Genomic_DNA"/>
</dbReference>
<evidence type="ECO:0000313" key="1">
    <source>
        <dbReference type="EMBL" id="KAJ9153469.1"/>
    </source>
</evidence>
<protein>
    <recommendedName>
        <fullName evidence="3">LisH domain-containing protein</fullName>
    </recommendedName>
</protein>
<evidence type="ECO:0000313" key="2">
    <source>
        <dbReference type="Proteomes" id="UP001174677"/>
    </source>
</evidence>
<keyword evidence="2" id="KW-1185">Reference proteome</keyword>